<protein>
    <submittedName>
        <fullName evidence="1">Uncharacterized protein</fullName>
    </submittedName>
</protein>
<accession>A0A7W9JE62</accession>
<name>A0A7W9JE62_9ACTN</name>
<gene>
    <name evidence="1" type="ORF">HDA39_007236</name>
</gene>
<keyword evidence="2" id="KW-1185">Reference proteome</keyword>
<dbReference type="Proteomes" id="UP000549971">
    <property type="component" value="Unassembled WGS sequence"/>
</dbReference>
<evidence type="ECO:0000313" key="2">
    <source>
        <dbReference type="Proteomes" id="UP000549971"/>
    </source>
</evidence>
<sequence length="80" mass="8932">MTIDQHRIDQDLAAWLLGSIYRAFHCNGCGRPIVAARMEWLNPVYVWALTAQLGTPMVAHCPYLHCDNGITQHSSAVTSH</sequence>
<reference evidence="1 2" key="1">
    <citation type="submission" date="2020-08" db="EMBL/GenBank/DDBJ databases">
        <title>Sequencing the genomes of 1000 actinobacteria strains.</title>
        <authorList>
            <person name="Klenk H.-P."/>
        </authorList>
    </citation>
    <scope>NUCLEOTIDE SEQUENCE [LARGE SCALE GENOMIC DNA]</scope>
    <source>
        <strain evidence="1 2">DSM 28967</strain>
    </source>
</reference>
<comment type="caution">
    <text evidence="1">The sequence shown here is derived from an EMBL/GenBank/DDBJ whole genome shotgun (WGS) entry which is preliminary data.</text>
</comment>
<dbReference type="EMBL" id="JACHMY010000001">
    <property type="protein sequence ID" value="MBB5840502.1"/>
    <property type="molecule type" value="Genomic_DNA"/>
</dbReference>
<dbReference type="AlphaFoldDB" id="A0A7W9JE62"/>
<organism evidence="1 2">
    <name type="scientific">Kribbella italica</name>
    <dbReference type="NCBI Taxonomy" id="1540520"/>
    <lineage>
        <taxon>Bacteria</taxon>
        <taxon>Bacillati</taxon>
        <taxon>Actinomycetota</taxon>
        <taxon>Actinomycetes</taxon>
        <taxon>Propionibacteriales</taxon>
        <taxon>Kribbellaceae</taxon>
        <taxon>Kribbella</taxon>
    </lineage>
</organism>
<dbReference type="RefSeq" id="WP_184802907.1">
    <property type="nucleotide sequence ID" value="NZ_JACHMY010000001.1"/>
</dbReference>
<evidence type="ECO:0000313" key="1">
    <source>
        <dbReference type="EMBL" id="MBB5840502.1"/>
    </source>
</evidence>
<proteinExistence type="predicted"/>